<dbReference type="RefSeq" id="WP_252794582.1">
    <property type="nucleotide sequence ID" value="NZ_CP097121.1"/>
</dbReference>
<dbReference type="Pfam" id="PF08867">
    <property type="entry name" value="FRG"/>
    <property type="match status" value="1"/>
</dbReference>
<gene>
    <name evidence="2" type="ORF">M3M37_04920</name>
</gene>
<dbReference type="Proteomes" id="UP001056164">
    <property type="component" value="Chromosome"/>
</dbReference>
<feature type="domain" description="FRG" evidence="1">
    <location>
        <begin position="33"/>
        <end position="150"/>
    </location>
</feature>
<organism evidence="2 3">
    <name type="scientific">Fructilactobacillus carniphilus</name>
    <dbReference type="NCBI Taxonomy" id="2940297"/>
    <lineage>
        <taxon>Bacteria</taxon>
        <taxon>Bacillati</taxon>
        <taxon>Bacillota</taxon>
        <taxon>Bacilli</taxon>
        <taxon>Lactobacillales</taxon>
        <taxon>Lactobacillaceae</taxon>
        <taxon>Fructilactobacillus</taxon>
    </lineage>
</organism>
<evidence type="ECO:0000313" key="3">
    <source>
        <dbReference type="Proteomes" id="UP001056164"/>
    </source>
</evidence>
<protein>
    <submittedName>
        <fullName evidence="2">FRG domain-containing protein</fullName>
    </submittedName>
</protein>
<sequence>MVKKYDLETIEENVEYEIHSIDGFIQFAIKMHDMGYTWFRGQKIYEWDIEPGLTRTSRIPIDEDEIRIIRRETTSFNKSIDKAIEIINKKKKYKSIKNLKLTRIQLIMLAQHYGLTTPFLDWSTNPSVALFFAINPLKNMNKYNSSPVLYATNPKLLNYNSPIVMDSIIINENNKKLNKPIKKELKKIEGKHGIENSFIQPLAIESNLDFSDRITFQSGKFTINGPKKIFENVKFKDVLYQTENGNTQKANIRAKIDVHDKSILKGLIKYLNTFGYTQDNIYRLRDKKSRLLEKLFNKVQKFNKY</sequence>
<name>A0ABY5BUK4_9LACO</name>
<dbReference type="SMART" id="SM00901">
    <property type="entry name" value="FRG"/>
    <property type="match status" value="1"/>
</dbReference>
<keyword evidence="3" id="KW-1185">Reference proteome</keyword>
<proteinExistence type="predicted"/>
<reference evidence="2" key="1">
    <citation type="submission" date="2022-05" db="EMBL/GenBank/DDBJ databases">
        <authorList>
            <person name="Oliphant S.A."/>
            <person name="Watson-Haigh N.S."/>
            <person name="Sumby K.M."/>
            <person name="Gardner J.M."/>
            <person name="Jiranek V."/>
        </authorList>
    </citation>
    <scope>NUCLEOTIDE SEQUENCE</scope>
    <source>
        <strain evidence="2">KI4_A6</strain>
    </source>
</reference>
<evidence type="ECO:0000313" key="2">
    <source>
        <dbReference type="EMBL" id="USS90189.1"/>
    </source>
</evidence>
<evidence type="ECO:0000259" key="1">
    <source>
        <dbReference type="SMART" id="SM00901"/>
    </source>
</evidence>
<dbReference type="InterPro" id="IPR014966">
    <property type="entry name" value="FRG-dom"/>
</dbReference>
<accession>A0ABY5BUK4</accession>
<dbReference type="EMBL" id="CP097121">
    <property type="protein sequence ID" value="USS90189.1"/>
    <property type="molecule type" value="Genomic_DNA"/>
</dbReference>